<dbReference type="SUPFAM" id="SSF57850">
    <property type="entry name" value="RING/U-box"/>
    <property type="match status" value="2"/>
</dbReference>
<dbReference type="GO" id="GO:0000151">
    <property type="term" value="C:ubiquitin ligase complex"/>
    <property type="evidence" value="ECO:0007669"/>
    <property type="project" value="TreeGrafter"/>
</dbReference>
<evidence type="ECO:0000259" key="9">
    <source>
        <dbReference type="PROSITE" id="PS51873"/>
    </source>
</evidence>
<keyword evidence="4" id="KW-0677">Repeat</keyword>
<dbReference type="SMART" id="SM00647">
    <property type="entry name" value="IBR"/>
    <property type="match status" value="1"/>
</dbReference>
<dbReference type="PANTHER" id="PTHR22770">
    <property type="entry name" value="UBIQUITIN CONJUGATING ENZYME 7 INTERACTING PROTEIN-RELATED"/>
    <property type="match status" value="1"/>
</dbReference>
<protein>
    <recommendedName>
        <fullName evidence="9">RING-type domain-containing protein</fullName>
    </recommendedName>
</protein>
<evidence type="ECO:0000313" key="11">
    <source>
        <dbReference type="RefSeq" id="XP_033458715.1"/>
    </source>
</evidence>
<sequence length="231" mass="25851">MPVQTRPAKKRAAEQDGAEPSEATQSVQMLECQTCYEDGPGLAFGHAVHADVSGHEHFNCYNCWERCIKDRLDDEKSAEISCLHCPRKLEEQDMRILNKHFATDLYARWLDHVALALAKADPKWKSCPSQTCPGGCIVDDGYIFTCPTCNLRYCTSCNIPMHEDESCSQYRNRDARIIADEQASLAKVAEISKPCPKCSSKLSKAGGCDHMTCAICRHDFCWGVPRCVPRC</sequence>
<dbReference type="GO" id="GO:0097039">
    <property type="term" value="P:protein linear polyubiquitination"/>
    <property type="evidence" value="ECO:0007669"/>
    <property type="project" value="TreeGrafter"/>
</dbReference>
<feature type="region of interest" description="Disordered" evidence="8">
    <location>
        <begin position="1"/>
        <end position="23"/>
    </location>
</feature>
<reference evidence="11" key="3">
    <citation type="submission" date="2025-08" db="UniProtKB">
        <authorList>
            <consortium name="RefSeq"/>
        </authorList>
    </citation>
    <scope>IDENTIFICATION</scope>
    <source>
        <strain evidence="11">CBS 342.82</strain>
    </source>
</reference>
<evidence type="ECO:0000256" key="5">
    <source>
        <dbReference type="ARBA" id="ARBA00022771"/>
    </source>
</evidence>
<proteinExistence type="predicted"/>
<name>A0A6J3M2F4_9PEZI</name>
<dbReference type="Gene3D" id="1.20.120.1750">
    <property type="match status" value="1"/>
</dbReference>
<evidence type="ECO:0000256" key="1">
    <source>
        <dbReference type="ARBA" id="ARBA00004906"/>
    </source>
</evidence>
<dbReference type="AlphaFoldDB" id="A0A6J3M2F4"/>
<dbReference type="InterPro" id="IPR051628">
    <property type="entry name" value="LUBAC_E3_Ligases"/>
</dbReference>
<dbReference type="OrthoDB" id="1431934at2759"/>
<evidence type="ECO:0000313" key="10">
    <source>
        <dbReference type="Proteomes" id="UP000504637"/>
    </source>
</evidence>
<dbReference type="PROSITE" id="PS51873">
    <property type="entry name" value="TRIAD"/>
    <property type="match status" value="1"/>
</dbReference>
<dbReference type="CDD" id="cd20335">
    <property type="entry name" value="BRcat_RBR"/>
    <property type="match status" value="1"/>
</dbReference>
<evidence type="ECO:0000256" key="8">
    <source>
        <dbReference type="SAM" id="MobiDB-lite"/>
    </source>
</evidence>
<keyword evidence="3" id="KW-0479">Metal-binding</keyword>
<evidence type="ECO:0000256" key="6">
    <source>
        <dbReference type="ARBA" id="ARBA00022786"/>
    </source>
</evidence>
<dbReference type="Gene3D" id="3.30.40.10">
    <property type="entry name" value="Zinc/RING finger domain, C3HC4 (zinc finger)"/>
    <property type="match status" value="1"/>
</dbReference>
<dbReference type="Pfam" id="PF22191">
    <property type="entry name" value="IBR_1"/>
    <property type="match status" value="1"/>
</dbReference>
<evidence type="ECO:0000256" key="2">
    <source>
        <dbReference type="ARBA" id="ARBA00022679"/>
    </source>
</evidence>
<evidence type="ECO:0000256" key="4">
    <source>
        <dbReference type="ARBA" id="ARBA00022737"/>
    </source>
</evidence>
<dbReference type="PANTHER" id="PTHR22770:SF13">
    <property type="entry name" value="RING-TYPE DOMAIN-CONTAINING PROTEIN"/>
    <property type="match status" value="1"/>
</dbReference>
<dbReference type="InterPro" id="IPR002867">
    <property type="entry name" value="IBR_dom"/>
</dbReference>
<reference evidence="11" key="1">
    <citation type="submission" date="2020-01" db="EMBL/GenBank/DDBJ databases">
        <authorList>
            <consortium name="DOE Joint Genome Institute"/>
            <person name="Haridas S."/>
            <person name="Albert R."/>
            <person name="Binder M."/>
            <person name="Bloem J."/>
            <person name="Labutti K."/>
            <person name="Salamov A."/>
            <person name="Andreopoulos B."/>
            <person name="Baker S.E."/>
            <person name="Barry K."/>
            <person name="Bills G."/>
            <person name="Bluhm B.H."/>
            <person name="Cannon C."/>
            <person name="Castanera R."/>
            <person name="Culley D.E."/>
            <person name="Daum C."/>
            <person name="Ezra D."/>
            <person name="Gonzalez J.B."/>
            <person name="Henrissat B."/>
            <person name="Kuo A."/>
            <person name="Liang C."/>
            <person name="Lipzen A."/>
            <person name="Lutzoni F."/>
            <person name="Magnuson J."/>
            <person name="Mondo S."/>
            <person name="Nolan M."/>
            <person name="Ohm R."/>
            <person name="Pangilinan J."/>
            <person name="Park H.-J."/>
            <person name="Ramirez L."/>
            <person name="Alfaro M."/>
            <person name="Sun H."/>
            <person name="Tritt A."/>
            <person name="Yoshinaga Y."/>
            <person name="Zwiers L.-H."/>
            <person name="Turgeon B.G."/>
            <person name="Goodwin S.B."/>
            <person name="Spatafora J.W."/>
            <person name="Crous P.W."/>
            <person name="Grigoriev I.V."/>
        </authorList>
    </citation>
    <scope>NUCLEOTIDE SEQUENCE</scope>
    <source>
        <strain evidence="11">CBS 342.82</strain>
    </source>
</reference>
<dbReference type="Pfam" id="PF01485">
    <property type="entry name" value="IBR"/>
    <property type="match status" value="1"/>
</dbReference>
<feature type="domain" description="RING-type" evidence="9">
    <location>
        <begin position="28"/>
        <end position="231"/>
    </location>
</feature>
<gene>
    <name evidence="11" type="ORF">K489DRAFT_253880</name>
</gene>
<keyword evidence="6" id="KW-0833">Ubl conjugation pathway</keyword>
<comment type="pathway">
    <text evidence="1">Protein modification; protein ubiquitination.</text>
</comment>
<evidence type="ECO:0000256" key="3">
    <source>
        <dbReference type="ARBA" id="ARBA00022723"/>
    </source>
</evidence>
<dbReference type="GO" id="GO:0043161">
    <property type="term" value="P:proteasome-mediated ubiquitin-dependent protein catabolic process"/>
    <property type="evidence" value="ECO:0007669"/>
    <property type="project" value="TreeGrafter"/>
</dbReference>
<dbReference type="GeneID" id="54357779"/>
<evidence type="ECO:0000256" key="7">
    <source>
        <dbReference type="ARBA" id="ARBA00022833"/>
    </source>
</evidence>
<dbReference type="GO" id="GO:0043130">
    <property type="term" value="F:ubiquitin binding"/>
    <property type="evidence" value="ECO:0007669"/>
    <property type="project" value="TreeGrafter"/>
</dbReference>
<keyword evidence="7" id="KW-0862">Zinc</keyword>
<dbReference type="GO" id="GO:0004842">
    <property type="term" value="F:ubiquitin-protein transferase activity"/>
    <property type="evidence" value="ECO:0007669"/>
    <property type="project" value="TreeGrafter"/>
</dbReference>
<dbReference type="GO" id="GO:0008270">
    <property type="term" value="F:zinc ion binding"/>
    <property type="evidence" value="ECO:0007669"/>
    <property type="project" value="UniProtKB-KW"/>
</dbReference>
<keyword evidence="2" id="KW-0808">Transferase</keyword>
<dbReference type="InterPro" id="IPR044066">
    <property type="entry name" value="TRIAD_supradom"/>
</dbReference>
<dbReference type="RefSeq" id="XP_033458715.1">
    <property type="nucleotide sequence ID" value="XM_033599980.1"/>
</dbReference>
<accession>A0A6J3M2F4</accession>
<dbReference type="Proteomes" id="UP000504637">
    <property type="component" value="Unplaced"/>
</dbReference>
<keyword evidence="5" id="KW-0863">Zinc-finger</keyword>
<keyword evidence="10" id="KW-1185">Reference proteome</keyword>
<organism evidence="11">
    <name type="scientific">Dissoconium aciculare CBS 342.82</name>
    <dbReference type="NCBI Taxonomy" id="1314786"/>
    <lineage>
        <taxon>Eukaryota</taxon>
        <taxon>Fungi</taxon>
        <taxon>Dikarya</taxon>
        <taxon>Ascomycota</taxon>
        <taxon>Pezizomycotina</taxon>
        <taxon>Dothideomycetes</taxon>
        <taxon>Dothideomycetidae</taxon>
        <taxon>Mycosphaerellales</taxon>
        <taxon>Dissoconiaceae</taxon>
        <taxon>Dissoconium</taxon>
    </lineage>
</organism>
<reference evidence="11" key="2">
    <citation type="submission" date="2020-04" db="EMBL/GenBank/DDBJ databases">
        <authorList>
            <consortium name="NCBI Genome Project"/>
        </authorList>
    </citation>
    <scope>NUCLEOTIDE SEQUENCE</scope>
    <source>
        <strain evidence="11">CBS 342.82</strain>
    </source>
</reference>
<dbReference type="InterPro" id="IPR013083">
    <property type="entry name" value="Znf_RING/FYVE/PHD"/>
</dbReference>